<dbReference type="EMBL" id="QRMN01000088">
    <property type="protein sequence ID" value="RHJ69344.1"/>
    <property type="molecule type" value="Genomic_DNA"/>
</dbReference>
<dbReference type="AlphaFoldDB" id="A0A415DBA7"/>
<sequence>MANLNRLKAVLADAGQTNKWLAEQLGKDPVTISKWCTNTTQPDLQTLSRISELLGVDIRELLVASPKMSKTVLNNP</sequence>
<dbReference type="Gene3D" id="1.10.260.40">
    <property type="entry name" value="lambda repressor-like DNA-binding domains"/>
    <property type="match status" value="1"/>
</dbReference>
<proteinExistence type="predicted"/>
<evidence type="ECO:0000259" key="1">
    <source>
        <dbReference type="PROSITE" id="PS50943"/>
    </source>
</evidence>
<dbReference type="InterPro" id="IPR010982">
    <property type="entry name" value="Lambda_DNA-bd_dom_sf"/>
</dbReference>
<dbReference type="GO" id="GO:0003677">
    <property type="term" value="F:DNA binding"/>
    <property type="evidence" value="ECO:0007669"/>
    <property type="project" value="InterPro"/>
</dbReference>
<dbReference type="SUPFAM" id="SSF47413">
    <property type="entry name" value="lambda repressor-like DNA-binding domains"/>
    <property type="match status" value="1"/>
</dbReference>
<dbReference type="CDD" id="cd00093">
    <property type="entry name" value="HTH_XRE"/>
    <property type="match status" value="1"/>
</dbReference>
<gene>
    <name evidence="2" type="ORF">DW105_21285</name>
</gene>
<dbReference type="SMART" id="SM00530">
    <property type="entry name" value="HTH_XRE"/>
    <property type="match status" value="1"/>
</dbReference>
<name>A0A415DBA7_PHOVU</name>
<comment type="caution">
    <text evidence="2">The sequence shown here is derived from an EMBL/GenBank/DDBJ whole genome shotgun (WGS) entry which is preliminary data.</text>
</comment>
<reference evidence="2 3" key="1">
    <citation type="submission" date="2018-08" db="EMBL/GenBank/DDBJ databases">
        <title>A genome reference for cultivated species of the human gut microbiota.</title>
        <authorList>
            <person name="Zou Y."/>
            <person name="Xue W."/>
            <person name="Luo G."/>
        </authorList>
    </citation>
    <scope>NUCLEOTIDE SEQUENCE [LARGE SCALE GENOMIC DNA]</scope>
    <source>
        <strain evidence="2 3">AM09-18</strain>
    </source>
</reference>
<dbReference type="PROSITE" id="PS50943">
    <property type="entry name" value="HTH_CROC1"/>
    <property type="match status" value="1"/>
</dbReference>
<dbReference type="Pfam" id="PF01381">
    <property type="entry name" value="HTH_3"/>
    <property type="match status" value="1"/>
</dbReference>
<feature type="domain" description="HTH cro/C1-type" evidence="1">
    <location>
        <begin position="21"/>
        <end position="61"/>
    </location>
</feature>
<protein>
    <submittedName>
        <fullName evidence="2">XRE family transcriptional regulator</fullName>
    </submittedName>
</protein>
<dbReference type="InterPro" id="IPR001387">
    <property type="entry name" value="Cro/C1-type_HTH"/>
</dbReference>
<evidence type="ECO:0000313" key="3">
    <source>
        <dbReference type="Proteomes" id="UP000283958"/>
    </source>
</evidence>
<evidence type="ECO:0000313" key="2">
    <source>
        <dbReference type="EMBL" id="RHJ69344.1"/>
    </source>
</evidence>
<dbReference type="RefSeq" id="WP_117589566.1">
    <property type="nucleotide sequence ID" value="NZ_CP181425.1"/>
</dbReference>
<organism evidence="2 3">
    <name type="scientific">Phocaeicola vulgatus</name>
    <name type="common">Bacteroides vulgatus</name>
    <dbReference type="NCBI Taxonomy" id="821"/>
    <lineage>
        <taxon>Bacteria</taxon>
        <taxon>Pseudomonadati</taxon>
        <taxon>Bacteroidota</taxon>
        <taxon>Bacteroidia</taxon>
        <taxon>Bacteroidales</taxon>
        <taxon>Bacteroidaceae</taxon>
        <taxon>Phocaeicola</taxon>
    </lineage>
</organism>
<dbReference type="Proteomes" id="UP000283958">
    <property type="component" value="Unassembled WGS sequence"/>
</dbReference>
<accession>A0A415DBA7</accession>